<dbReference type="RefSeq" id="WP_133853179.1">
    <property type="nucleotide sequence ID" value="NZ_SNXZ01000007.1"/>
</dbReference>
<keyword evidence="1" id="KW-0472">Membrane</keyword>
<dbReference type="OrthoDB" id="3602945at2"/>
<organism evidence="2 3">
    <name type="scientific">Labedaea rhizosphaerae</name>
    <dbReference type="NCBI Taxonomy" id="598644"/>
    <lineage>
        <taxon>Bacteria</taxon>
        <taxon>Bacillati</taxon>
        <taxon>Actinomycetota</taxon>
        <taxon>Actinomycetes</taxon>
        <taxon>Pseudonocardiales</taxon>
        <taxon>Pseudonocardiaceae</taxon>
        <taxon>Labedaea</taxon>
    </lineage>
</organism>
<protein>
    <submittedName>
        <fullName evidence="2">Uncharacterized protein</fullName>
    </submittedName>
</protein>
<keyword evidence="1" id="KW-0812">Transmembrane</keyword>
<name>A0A4R6S2E0_LABRH</name>
<gene>
    <name evidence="2" type="ORF">EV186_10740</name>
</gene>
<accession>A0A4R6S2E0</accession>
<evidence type="ECO:0000313" key="3">
    <source>
        <dbReference type="Proteomes" id="UP000295444"/>
    </source>
</evidence>
<evidence type="ECO:0000313" key="2">
    <source>
        <dbReference type="EMBL" id="TDP92825.1"/>
    </source>
</evidence>
<keyword evidence="1" id="KW-1133">Transmembrane helix</keyword>
<dbReference type="EMBL" id="SNXZ01000007">
    <property type="protein sequence ID" value="TDP92825.1"/>
    <property type="molecule type" value="Genomic_DNA"/>
</dbReference>
<dbReference type="Proteomes" id="UP000295444">
    <property type="component" value="Unassembled WGS sequence"/>
</dbReference>
<keyword evidence="3" id="KW-1185">Reference proteome</keyword>
<reference evidence="2 3" key="1">
    <citation type="submission" date="2019-03" db="EMBL/GenBank/DDBJ databases">
        <title>Genomic Encyclopedia of Type Strains, Phase IV (KMG-IV): sequencing the most valuable type-strain genomes for metagenomic binning, comparative biology and taxonomic classification.</title>
        <authorList>
            <person name="Goeker M."/>
        </authorList>
    </citation>
    <scope>NUCLEOTIDE SEQUENCE [LARGE SCALE GENOMIC DNA]</scope>
    <source>
        <strain evidence="2 3">DSM 45361</strain>
    </source>
</reference>
<dbReference type="AlphaFoldDB" id="A0A4R6S2E0"/>
<proteinExistence type="predicted"/>
<feature type="transmembrane region" description="Helical" evidence="1">
    <location>
        <begin position="43"/>
        <end position="62"/>
    </location>
</feature>
<evidence type="ECO:0000256" key="1">
    <source>
        <dbReference type="SAM" id="Phobius"/>
    </source>
</evidence>
<sequence>MDIENLIKDTFTAHEHDAPDGDQVLAATRERIDRKRARLNRPLAVAAGVVLLALAAVTVVALNRPTPGDQVAAAGPARSNHPAVAKAPAKPAIEPLAMPFSLGWLPQGKVDTLARRINTGAAAGSTKPVYDGEYLLNVTVGHQVLLVDVQEMRMMSPDEAMFKSGPGKHVTIGGRAGVESANSGGPGGYELYLTNPRGGSVYVNIGNEPGSTTPATQLIDIGHRVAEHIEFPGTTTVTPVFGLGALPGGMRMCTFEIGRGGPELGTATSTHYSIGTCDTMDTVQVYTSEPGRVQGKPGRQVQGHQTRYNVESGYASLSILDAVDHAAITVAGHLPQADLYKIADHLVLPR</sequence>
<comment type="caution">
    <text evidence="2">The sequence shown here is derived from an EMBL/GenBank/DDBJ whole genome shotgun (WGS) entry which is preliminary data.</text>
</comment>